<protein>
    <recommendedName>
        <fullName evidence="3">DUF4276 domain-containing protein</fullName>
    </recommendedName>
</protein>
<proteinExistence type="predicted"/>
<sequence>MSEPSFAFGVVCEARADQLTACMIANRVIDEHVDWVAPEFRDTFYRWRGVSASPDDRFVRWQKVREESALRGIKPIFGRFGGESGKPDALMTRQALLLFASLDSRPDAVVLVRDSDGDPSRRDGLEQARSTHAWPFKVVIALAEPKREAWVLSGFEPQNPDESARHQRLKARLSIDPLVRSHELDAREHGAKTDIKRALTELTQDDWNREQQCIEESPLELLKQRGERNGLAAFMKEIREHLVPIFGPVAPR</sequence>
<dbReference type="AlphaFoldDB" id="A0A250JMA9"/>
<dbReference type="Proteomes" id="UP000217343">
    <property type="component" value="Chromosome"/>
</dbReference>
<evidence type="ECO:0008006" key="3">
    <source>
        <dbReference type="Google" id="ProtNLM"/>
    </source>
</evidence>
<dbReference type="KEGG" id="mmas:MYMAC_000578"/>
<dbReference type="OrthoDB" id="451573at2"/>
<dbReference type="EMBL" id="CP022203">
    <property type="protein sequence ID" value="ATB44995.1"/>
    <property type="molecule type" value="Genomic_DNA"/>
</dbReference>
<gene>
    <name evidence="1" type="ORF">MYMAC_000578</name>
</gene>
<evidence type="ECO:0000313" key="2">
    <source>
        <dbReference type="Proteomes" id="UP000217343"/>
    </source>
</evidence>
<organism evidence="1 2">
    <name type="scientific">Corallococcus macrosporus DSM 14697</name>
    <dbReference type="NCBI Taxonomy" id="1189310"/>
    <lineage>
        <taxon>Bacteria</taxon>
        <taxon>Pseudomonadati</taxon>
        <taxon>Myxococcota</taxon>
        <taxon>Myxococcia</taxon>
        <taxon>Myxococcales</taxon>
        <taxon>Cystobacterineae</taxon>
        <taxon>Myxococcaceae</taxon>
        <taxon>Corallococcus</taxon>
    </lineage>
</organism>
<name>A0A250JMA9_9BACT</name>
<dbReference type="RefSeq" id="WP_095956944.1">
    <property type="nucleotide sequence ID" value="NZ_CP022203.1"/>
</dbReference>
<reference evidence="1 2" key="1">
    <citation type="submission" date="2017-06" db="EMBL/GenBank/DDBJ databases">
        <title>Sequencing and comparative analysis of myxobacterial genomes.</title>
        <authorList>
            <person name="Rupp O."/>
            <person name="Goesmann A."/>
            <person name="Sogaard-Andersen L."/>
        </authorList>
    </citation>
    <scope>NUCLEOTIDE SEQUENCE [LARGE SCALE GENOMIC DNA]</scope>
    <source>
        <strain evidence="1 2">DSM 14697</strain>
    </source>
</reference>
<evidence type="ECO:0000313" key="1">
    <source>
        <dbReference type="EMBL" id="ATB44995.1"/>
    </source>
</evidence>
<keyword evidence="2" id="KW-1185">Reference proteome</keyword>
<accession>A0A250JMA9</accession>